<evidence type="ECO:0000313" key="3">
    <source>
        <dbReference type="Proteomes" id="UP000286598"/>
    </source>
</evidence>
<sequence>MQILRKEERPIAGVALVVFAALNALLIANHWQSFTRGAHVGFWSVFYNHLNMSGYDIFSLIFISCMRLHWNALRHPLFVVLLLPLFGLNRLIMPPTEFNAAVLLMAALLVAADVWGAVLMHRLLRDVVEVRRVDAALLTALFYGFAHVMIATMVPDHFALSLPLLLLTLLIAGRKLKEGKPMKLWQSALLFFLTAGVTLTNGVKVVLAAWFAGGRKVFSWRSILSFVVPTLLLGAIYVWQQDAIVAPQERKIKRIEAAVAKKDPVRIAKLKEHNDFVKQQNGEALTKNVPLLEWSDITTDRWQSAVDNLFGESLQLHRDYLLEDVQQTRPVFVQYRSALNYVVEALLVVLLAIGAWTARREKFFLMVLAWFGFDMLMHMGFGFGLNEVYIMTAHWAFIIPIAAGYILRRSNSMAPRVLVAALAVWLWAYNAAIVIDYLC</sequence>
<dbReference type="OrthoDB" id="996712at2"/>
<organism evidence="2 3">
    <name type="scientific">Leyella stercorea</name>
    <dbReference type="NCBI Taxonomy" id="363265"/>
    <lineage>
        <taxon>Bacteria</taxon>
        <taxon>Pseudomonadati</taxon>
        <taxon>Bacteroidota</taxon>
        <taxon>Bacteroidia</taxon>
        <taxon>Bacteroidales</taxon>
        <taxon>Prevotellaceae</taxon>
        <taxon>Leyella</taxon>
    </lineage>
</organism>
<feature type="transmembrane region" description="Helical" evidence="1">
    <location>
        <begin position="363"/>
        <end position="381"/>
    </location>
</feature>
<proteinExistence type="predicted"/>
<gene>
    <name evidence="2" type="ORF">DW060_05100</name>
</gene>
<feature type="transmembrane region" description="Helical" evidence="1">
    <location>
        <begin position="338"/>
        <end position="357"/>
    </location>
</feature>
<feature type="transmembrane region" description="Helical" evidence="1">
    <location>
        <begin position="99"/>
        <end position="121"/>
    </location>
</feature>
<comment type="caution">
    <text evidence="2">The sequence shown here is derived from an EMBL/GenBank/DDBJ whole genome shotgun (WGS) entry which is preliminary data.</text>
</comment>
<keyword evidence="1" id="KW-0812">Transmembrane</keyword>
<dbReference type="EMBL" id="QRNO01000018">
    <property type="protein sequence ID" value="RHK51272.1"/>
    <property type="molecule type" value="Genomic_DNA"/>
</dbReference>
<dbReference type="Proteomes" id="UP000286598">
    <property type="component" value="Unassembled WGS sequence"/>
</dbReference>
<feature type="transmembrane region" description="Helical" evidence="1">
    <location>
        <begin position="413"/>
        <end position="438"/>
    </location>
</feature>
<feature type="transmembrane region" description="Helical" evidence="1">
    <location>
        <begin position="388"/>
        <end position="407"/>
    </location>
</feature>
<dbReference type="InterPro" id="IPR045726">
    <property type="entry name" value="DUF6080"/>
</dbReference>
<feature type="transmembrane region" description="Helical" evidence="1">
    <location>
        <begin position="12"/>
        <end position="32"/>
    </location>
</feature>
<name>A0A3R6IUU5_9BACT</name>
<feature type="transmembrane region" description="Helical" evidence="1">
    <location>
        <begin position="77"/>
        <end position="93"/>
    </location>
</feature>
<feature type="transmembrane region" description="Helical" evidence="1">
    <location>
        <begin position="188"/>
        <end position="212"/>
    </location>
</feature>
<dbReference type="AlphaFoldDB" id="A0A3R6IUU5"/>
<feature type="transmembrane region" description="Helical" evidence="1">
    <location>
        <begin position="133"/>
        <end position="152"/>
    </location>
</feature>
<dbReference type="Pfam" id="PF19558">
    <property type="entry name" value="DUF6080"/>
    <property type="match status" value="1"/>
</dbReference>
<accession>A0A3R6IUU5</accession>
<evidence type="ECO:0008006" key="4">
    <source>
        <dbReference type="Google" id="ProtNLM"/>
    </source>
</evidence>
<protein>
    <recommendedName>
        <fullName evidence="4">GtrA family protein</fullName>
    </recommendedName>
</protein>
<feature type="transmembrane region" description="Helical" evidence="1">
    <location>
        <begin position="52"/>
        <end position="70"/>
    </location>
</feature>
<evidence type="ECO:0000256" key="1">
    <source>
        <dbReference type="SAM" id="Phobius"/>
    </source>
</evidence>
<reference evidence="2 3" key="1">
    <citation type="submission" date="2018-08" db="EMBL/GenBank/DDBJ databases">
        <title>A genome reference for cultivated species of the human gut microbiota.</title>
        <authorList>
            <person name="Zou Y."/>
            <person name="Xue W."/>
            <person name="Luo G."/>
        </authorList>
    </citation>
    <scope>NUCLEOTIDE SEQUENCE [LARGE SCALE GENOMIC DNA]</scope>
    <source>
        <strain evidence="2 3">AF42-9</strain>
    </source>
</reference>
<keyword evidence="1" id="KW-1133">Transmembrane helix</keyword>
<keyword evidence="3" id="KW-1185">Reference proteome</keyword>
<evidence type="ECO:0000313" key="2">
    <source>
        <dbReference type="EMBL" id="RHK51272.1"/>
    </source>
</evidence>
<keyword evidence="1" id="KW-0472">Membrane</keyword>
<feature type="transmembrane region" description="Helical" evidence="1">
    <location>
        <begin position="218"/>
        <end position="239"/>
    </location>
</feature>